<evidence type="ECO:0000256" key="2">
    <source>
        <dbReference type="ARBA" id="ARBA00023015"/>
    </source>
</evidence>
<comment type="similarity">
    <text evidence="1">Belongs to the AfsR/DnrI/RedD regulatory family.</text>
</comment>
<dbReference type="PANTHER" id="PTHR35807">
    <property type="entry name" value="TRANSCRIPTIONAL REGULATOR REDD-RELATED"/>
    <property type="match status" value="1"/>
</dbReference>
<dbReference type="PANTHER" id="PTHR35807:SF1">
    <property type="entry name" value="TRANSCRIPTIONAL REGULATOR REDD"/>
    <property type="match status" value="1"/>
</dbReference>
<dbReference type="InterPro" id="IPR036388">
    <property type="entry name" value="WH-like_DNA-bd_sf"/>
</dbReference>
<dbReference type="EMBL" id="JAGIOO010000001">
    <property type="protein sequence ID" value="MBP2478536.1"/>
    <property type="molecule type" value="Genomic_DNA"/>
</dbReference>
<evidence type="ECO:0000256" key="3">
    <source>
        <dbReference type="ARBA" id="ARBA00023125"/>
    </source>
</evidence>
<dbReference type="InterPro" id="IPR041664">
    <property type="entry name" value="AAA_16"/>
</dbReference>
<proteinExistence type="inferred from homology"/>
<dbReference type="SUPFAM" id="SSF46894">
    <property type="entry name" value="C-terminal effector domain of the bipartite response regulators"/>
    <property type="match status" value="2"/>
</dbReference>
<dbReference type="InterPro" id="IPR000792">
    <property type="entry name" value="Tscrpt_reg_LuxR_C"/>
</dbReference>
<comment type="caution">
    <text evidence="7">The sequence shown here is derived from an EMBL/GenBank/DDBJ whole genome shotgun (WGS) entry which is preliminary data.</text>
</comment>
<dbReference type="CDD" id="cd06170">
    <property type="entry name" value="LuxR_C_like"/>
    <property type="match status" value="1"/>
</dbReference>
<dbReference type="Proteomes" id="UP001519363">
    <property type="component" value="Unassembled WGS sequence"/>
</dbReference>
<dbReference type="Gene3D" id="1.10.10.10">
    <property type="entry name" value="Winged helix-like DNA-binding domain superfamily/Winged helix DNA-binding domain"/>
    <property type="match status" value="2"/>
</dbReference>
<dbReference type="InterPro" id="IPR051677">
    <property type="entry name" value="AfsR-DnrI-RedD_regulator"/>
</dbReference>
<evidence type="ECO:0000256" key="5">
    <source>
        <dbReference type="PROSITE-ProRule" id="PRU01091"/>
    </source>
</evidence>
<dbReference type="SUPFAM" id="SSF52540">
    <property type="entry name" value="P-loop containing nucleoside triphosphate hydrolases"/>
    <property type="match status" value="1"/>
</dbReference>
<dbReference type="CDD" id="cd15831">
    <property type="entry name" value="BTAD"/>
    <property type="match status" value="1"/>
</dbReference>
<dbReference type="PROSITE" id="PS51755">
    <property type="entry name" value="OMPR_PHOB"/>
    <property type="match status" value="1"/>
</dbReference>
<dbReference type="Pfam" id="PF00196">
    <property type="entry name" value="GerE"/>
    <property type="match status" value="1"/>
</dbReference>
<dbReference type="Pfam" id="PF13191">
    <property type="entry name" value="AAA_16"/>
    <property type="match status" value="1"/>
</dbReference>
<evidence type="ECO:0000259" key="6">
    <source>
        <dbReference type="PROSITE" id="PS51755"/>
    </source>
</evidence>
<protein>
    <submittedName>
        <fullName evidence="7">DNA-binding SARP family transcriptional activator/DNA-binding CsgD family transcriptional regulator/tetratricopeptide (TPR) repeat protein</fullName>
    </submittedName>
</protein>
<evidence type="ECO:0000256" key="1">
    <source>
        <dbReference type="ARBA" id="ARBA00005820"/>
    </source>
</evidence>
<organism evidence="7 8">
    <name type="scientific">Crossiella equi</name>
    <dbReference type="NCBI Taxonomy" id="130796"/>
    <lineage>
        <taxon>Bacteria</taxon>
        <taxon>Bacillati</taxon>
        <taxon>Actinomycetota</taxon>
        <taxon>Actinomycetes</taxon>
        <taxon>Pseudonocardiales</taxon>
        <taxon>Pseudonocardiaceae</taxon>
        <taxon>Crossiella</taxon>
    </lineage>
</organism>
<dbReference type="InterPro" id="IPR001867">
    <property type="entry name" value="OmpR/PhoB-type_DNA-bd"/>
</dbReference>
<dbReference type="GO" id="GO:0003677">
    <property type="term" value="F:DNA binding"/>
    <property type="evidence" value="ECO:0007669"/>
    <property type="project" value="UniProtKB-KW"/>
</dbReference>
<dbReference type="InterPro" id="IPR027417">
    <property type="entry name" value="P-loop_NTPase"/>
</dbReference>
<dbReference type="SMART" id="SM00421">
    <property type="entry name" value="HTH_LUXR"/>
    <property type="match status" value="1"/>
</dbReference>
<dbReference type="Pfam" id="PF03704">
    <property type="entry name" value="BTAD"/>
    <property type="match status" value="1"/>
</dbReference>
<dbReference type="InterPro" id="IPR005158">
    <property type="entry name" value="BTAD"/>
</dbReference>
<dbReference type="RefSeq" id="WP_209707573.1">
    <property type="nucleotide sequence ID" value="NZ_JAGIOO010000001.1"/>
</dbReference>
<dbReference type="InterPro" id="IPR011990">
    <property type="entry name" value="TPR-like_helical_dom_sf"/>
</dbReference>
<sequence length="1183" mass="125526">MYLRLLGTVELLDDHGGRVEVTAPKRRAVLAVLGVRLNHVVPVDTLVRAAWGEAPPVNGVAALQTHVWALRKLLDPTLSLRTESAGYALCGAGDTTDHARFLALVESARTETGTAAVRCLTDALGLWRGEPLSGVPRTDALAALAQDLEELRLTAVEDLAEGLLALHRPTEALALLTPERDRHPFRESLLRLLVVAYSHSGQQARAIRTYHRVREQLSSELGVDPSPLLRGAFEEILRGSAPPPVRSAPSVAVPEGLLGRDAELARLRAFTHDLGTGRGGVARLTGEAGIGKSTLVEALLPQARAGGIRVCAGAAERLEEDLPFAALSGALGLTGVAEDPDVAEIVATLRGRGRAGLANATRHEVEVLVTGLLSALVEKWCTRTPVLLVLEDFQWADEASALVVHLLGRATALMPLGLLVTARTGPARDRVAEALAALADRPRAVLLDLPPLPGPVVYDLAARLIGAKPGQRLRALLARAAGNPLYLTELVRGLIASDSLLVGEGTAEPVGDSLPLPESLRTAVRRHLRLLSQSARDLVHTAAALGASCALPELAALCPLPETALAAAVGEAVAAGVLREGTPGQLLFRHDLVRQAALAALSQAEVGGLHHRIAHLLRELGAPAERVLAHLAASPLLDAPCVDWLAEHAKELIVRRSHLAIGLLTRARAVPGTPAATGQRLAVHLALALMWSGRLREADRAVREAMGVVLEPDPRAELSYLLTRTALFSGQPDEALRHAELTLDAESPGAEVRRRLECMRAIALNSLGRSEEAWALATRVLPDARQAQDHTATVYLKYLIGGIELMRGHLTPALETIDRGLRAAALAPVDPFTMLTLVAQKVALTLELDQVTEAGAALAGSLPTVVAATGAPVSWYHTLAAQLRFRTGQWADALTEVSAATDAISPEDDTFNVIRSALGLAALVMLRQGNPGPARAQFDKIDMAPANPLNHFGYWVDWADALFTEQDGAPDEALTRLLALFEREFALAERYLGFVVPDLARLAVRTGRVAELAPVARRFAAAPPDRPASVTAAATVLDCVRSGRPAALAAAAARFAGTRHALPAALCHELAAVLHTHQDAAPEAATALRHALTGYQALGAHWDARRARAAVTLSGLAPEPLEQRPVELVLTGSERTVARHAARGLSNTEIGTRLGLTREVVAKHVESIMRKCALDSRLDIADP</sequence>
<dbReference type="SMART" id="SM00862">
    <property type="entry name" value="Trans_reg_C"/>
    <property type="match status" value="1"/>
</dbReference>
<dbReference type="SUPFAM" id="SSF48452">
    <property type="entry name" value="TPR-like"/>
    <property type="match status" value="2"/>
</dbReference>
<keyword evidence="3 5" id="KW-0238">DNA-binding</keyword>
<keyword evidence="8" id="KW-1185">Reference proteome</keyword>
<dbReference type="InterPro" id="IPR016032">
    <property type="entry name" value="Sig_transdc_resp-reg_C-effctor"/>
</dbReference>
<gene>
    <name evidence="7" type="ORF">JOF53_007408</name>
</gene>
<dbReference type="SMART" id="SM01043">
    <property type="entry name" value="BTAD"/>
    <property type="match status" value="1"/>
</dbReference>
<name>A0ABS5AQ28_9PSEU</name>
<keyword evidence="2" id="KW-0805">Transcription regulation</keyword>
<feature type="DNA-binding region" description="OmpR/PhoB-type" evidence="5">
    <location>
        <begin position="1"/>
        <end position="91"/>
    </location>
</feature>
<evidence type="ECO:0000313" key="8">
    <source>
        <dbReference type="Proteomes" id="UP001519363"/>
    </source>
</evidence>
<reference evidence="7 8" key="1">
    <citation type="submission" date="2021-03" db="EMBL/GenBank/DDBJ databases">
        <title>Sequencing the genomes of 1000 actinobacteria strains.</title>
        <authorList>
            <person name="Klenk H.-P."/>
        </authorList>
    </citation>
    <scope>NUCLEOTIDE SEQUENCE [LARGE SCALE GENOMIC DNA]</scope>
    <source>
        <strain evidence="7 8">DSM 44580</strain>
    </source>
</reference>
<feature type="domain" description="OmpR/PhoB-type" evidence="6">
    <location>
        <begin position="1"/>
        <end position="91"/>
    </location>
</feature>
<evidence type="ECO:0000313" key="7">
    <source>
        <dbReference type="EMBL" id="MBP2478536.1"/>
    </source>
</evidence>
<keyword evidence="4" id="KW-0804">Transcription</keyword>
<dbReference type="Gene3D" id="1.25.40.10">
    <property type="entry name" value="Tetratricopeptide repeat domain"/>
    <property type="match status" value="2"/>
</dbReference>
<evidence type="ECO:0000256" key="4">
    <source>
        <dbReference type="ARBA" id="ARBA00023163"/>
    </source>
</evidence>
<accession>A0ABS5AQ28</accession>